<keyword evidence="4" id="KW-1185">Reference proteome</keyword>
<organism evidence="3 4">
    <name type="scientific">Colwellia demingiae</name>
    <dbReference type="NCBI Taxonomy" id="89401"/>
    <lineage>
        <taxon>Bacteria</taxon>
        <taxon>Pseudomonadati</taxon>
        <taxon>Pseudomonadota</taxon>
        <taxon>Gammaproteobacteria</taxon>
        <taxon>Alteromonadales</taxon>
        <taxon>Colwelliaceae</taxon>
        <taxon>Colwellia</taxon>
    </lineage>
</organism>
<protein>
    <submittedName>
        <fullName evidence="3">PEP-CTERM sorting domain-containing protein</fullName>
    </submittedName>
</protein>
<sequence>MKFNFLKMACAVLILTVSGLANATLILEGGTGSTGAGNIILNGGTSVDVAHSAYFDGATTPASDWVWDLANSDGIANPLDFTFSFSLAGFDVLTAELSGLWGVDNVGSVFLNGNLISSLPDVVTNNFNVLHALSAGPGSSAFVAGLNVLSFNVGNRGGPGAFRASVKVTADVKPIPEPSTLAIFALGMIGLASRRFKRQS</sequence>
<reference evidence="3 4" key="1">
    <citation type="submission" date="2019-07" db="EMBL/GenBank/DDBJ databases">
        <title>Genomes of sea-ice associated Colwellia species.</title>
        <authorList>
            <person name="Bowman J.P."/>
        </authorList>
    </citation>
    <scope>NUCLEOTIDE SEQUENCE [LARGE SCALE GENOMIC DNA]</scope>
    <source>
        <strain evidence="3 4">ACAM 459</strain>
    </source>
</reference>
<accession>A0A5C6Q777</accession>
<dbReference type="EMBL" id="VOLT01000012">
    <property type="protein sequence ID" value="TWX64776.1"/>
    <property type="molecule type" value="Genomic_DNA"/>
</dbReference>
<dbReference type="AlphaFoldDB" id="A0A5C6Q777"/>
<keyword evidence="1" id="KW-0732">Signal</keyword>
<comment type="caution">
    <text evidence="3">The sequence shown here is derived from an EMBL/GenBank/DDBJ whole genome shotgun (WGS) entry which is preliminary data.</text>
</comment>
<dbReference type="Proteomes" id="UP000321822">
    <property type="component" value="Unassembled WGS sequence"/>
</dbReference>
<dbReference type="OrthoDB" id="6117416at2"/>
<evidence type="ECO:0000313" key="3">
    <source>
        <dbReference type="EMBL" id="TWX64776.1"/>
    </source>
</evidence>
<feature type="chain" id="PRO_5023053529" evidence="1">
    <location>
        <begin position="24"/>
        <end position="200"/>
    </location>
</feature>
<dbReference type="Pfam" id="PF07589">
    <property type="entry name" value="PEP-CTERM"/>
    <property type="match status" value="1"/>
</dbReference>
<dbReference type="RefSeq" id="WP_146790780.1">
    <property type="nucleotide sequence ID" value="NZ_VOLT01000012.1"/>
</dbReference>
<dbReference type="InterPro" id="IPR013424">
    <property type="entry name" value="Ice-binding_C"/>
</dbReference>
<name>A0A5C6Q777_9GAMM</name>
<dbReference type="NCBIfam" id="TIGR02595">
    <property type="entry name" value="PEP_CTERM"/>
    <property type="match status" value="1"/>
</dbReference>
<feature type="signal peptide" evidence="1">
    <location>
        <begin position="1"/>
        <end position="23"/>
    </location>
</feature>
<evidence type="ECO:0000256" key="1">
    <source>
        <dbReference type="SAM" id="SignalP"/>
    </source>
</evidence>
<evidence type="ECO:0000313" key="4">
    <source>
        <dbReference type="Proteomes" id="UP000321822"/>
    </source>
</evidence>
<feature type="domain" description="Ice-binding protein C-terminal" evidence="2">
    <location>
        <begin position="174"/>
        <end position="195"/>
    </location>
</feature>
<proteinExistence type="predicted"/>
<gene>
    <name evidence="3" type="ORF">ESZ36_18965</name>
</gene>
<evidence type="ECO:0000259" key="2">
    <source>
        <dbReference type="Pfam" id="PF07589"/>
    </source>
</evidence>